<reference evidence="2" key="1">
    <citation type="journal article" date="2020" name="BMC Genomics">
        <title>Correction to: Identification and distribution of gene clusters required for synthesis of sphingolipid metabolism inhibitors in diverse species of the filamentous fungus Fusarium.</title>
        <authorList>
            <person name="Kim H.S."/>
            <person name="Lohmar J.M."/>
            <person name="Busman M."/>
            <person name="Brown D.W."/>
            <person name="Naumann T.A."/>
            <person name="Divon H.H."/>
            <person name="Lysoe E."/>
            <person name="Uhlig S."/>
            <person name="Proctor R.H."/>
        </authorList>
    </citation>
    <scope>NUCLEOTIDE SEQUENCE</scope>
    <source>
        <strain evidence="2">NRRL 22465</strain>
    </source>
</reference>
<dbReference type="AlphaFoldDB" id="A0A8H4XH66"/>
<dbReference type="Pfam" id="PF02178">
    <property type="entry name" value="AT_hook"/>
    <property type="match status" value="2"/>
</dbReference>
<dbReference type="Proteomes" id="UP000635477">
    <property type="component" value="Unassembled WGS sequence"/>
</dbReference>
<dbReference type="GO" id="GO:0003677">
    <property type="term" value="F:DNA binding"/>
    <property type="evidence" value="ECO:0007669"/>
    <property type="project" value="InterPro"/>
</dbReference>
<evidence type="ECO:0000313" key="2">
    <source>
        <dbReference type="EMBL" id="KAF4974141.1"/>
    </source>
</evidence>
<evidence type="ECO:0000256" key="1">
    <source>
        <dbReference type="SAM" id="MobiDB-lite"/>
    </source>
</evidence>
<dbReference type="OrthoDB" id="2420608at2759"/>
<keyword evidence="3" id="KW-1185">Reference proteome</keyword>
<reference evidence="2" key="2">
    <citation type="submission" date="2020-05" db="EMBL/GenBank/DDBJ databases">
        <authorList>
            <person name="Kim H.-S."/>
            <person name="Proctor R.H."/>
            <person name="Brown D.W."/>
        </authorList>
    </citation>
    <scope>NUCLEOTIDE SEQUENCE</scope>
    <source>
        <strain evidence="2">NRRL 22465</strain>
    </source>
</reference>
<feature type="region of interest" description="Disordered" evidence="1">
    <location>
        <begin position="108"/>
        <end position="222"/>
    </location>
</feature>
<feature type="compositionally biased region" description="Acidic residues" evidence="1">
    <location>
        <begin position="109"/>
        <end position="135"/>
    </location>
</feature>
<feature type="compositionally biased region" description="Low complexity" evidence="1">
    <location>
        <begin position="195"/>
        <end position="216"/>
    </location>
</feature>
<dbReference type="Pfam" id="PF10384">
    <property type="entry name" value="Scm3"/>
    <property type="match status" value="1"/>
</dbReference>
<feature type="compositionally biased region" description="Basic and acidic residues" evidence="1">
    <location>
        <begin position="392"/>
        <end position="402"/>
    </location>
</feature>
<feature type="compositionally biased region" description="Basic residues" evidence="1">
    <location>
        <begin position="1"/>
        <end position="10"/>
    </location>
</feature>
<dbReference type="InterPro" id="IPR018465">
    <property type="entry name" value="Scm3/HJURP"/>
</dbReference>
<dbReference type="GO" id="GO:0046982">
    <property type="term" value="F:protein heterodimerization activity"/>
    <property type="evidence" value="ECO:0007669"/>
    <property type="project" value="InterPro"/>
</dbReference>
<feature type="compositionally biased region" description="Basic residues" evidence="1">
    <location>
        <begin position="273"/>
        <end position="287"/>
    </location>
</feature>
<feature type="region of interest" description="Disordered" evidence="1">
    <location>
        <begin position="1"/>
        <end position="40"/>
    </location>
</feature>
<protein>
    <submittedName>
        <fullName evidence="2">Uncharacterized protein</fullName>
    </submittedName>
</protein>
<organism evidence="2 3">
    <name type="scientific">Fusarium zealandicum</name>
    <dbReference type="NCBI Taxonomy" id="1053134"/>
    <lineage>
        <taxon>Eukaryota</taxon>
        <taxon>Fungi</taxon>
        <taxon>Dikarya</taxon>
        <taxon>Ascomycota</taxon>
        <taxon>Pezizomycotina</taxon>
        <taxon>Sordariomycetes</taxon>
        <taxon>Hypocreomycetidae</taxon>
        <taxon>Hypocreales</taxon>
        <taxon>Nectriaceae</taxon>
        <taxon>Fusarium</taxon>
        <taxon>Fusarium staphyleae species complex</taxon>
    </lineage>
</organism>
<feature type="compositionally biased region" description="Polar residues" evidence="1">
    <location>
        <begin position="491"/>
        <end position="525"/>
    </location>
</feature>
<name>A0A8H4XH66_9HYPO</name>
<dbReference type="PANTHER" id="PTHR15992:SF5">
    <property type="entry name" value="HOLLIDAY JUNCTION RECOGNITION PROTEIN"/>
    <property type="match status" value="1"/>
</dbReference>
<dbReference type="EMBL" id="JABEYC010000797">
    <property type="protein sequence ID" value="KAF4974141.1"/>
    <property type="molecule type" value="Genomic_DNA"/>
</dbReference>
<feature type="compositionally biased region" description="Basic and acidic residues" evidence="1">
    <location>
        <begin position="662"/>
        <end position="676"/>
    </location>
</feature>
<dbReference type="PRINTS" id="PR00929">
    <property type="entry name" value="ATHOOK"/>
</dbReference>
<dbReference type="PANTHER" id="PTHR15992">
    <property type="entry name" value="HOLLIDAY JUNCTION RECOGNITION PROTEIN"/>
    <property type="match status" value="1"/>
</dbReference>
<feature type="compositionally biased region" description="Basic and acidic residues" evidence="1">
    <location>
        <begin position="714"/>
        <end position="725"/>
    </location>
</feature>
<sequence length="947" mass="104456">MEPPTKRRRQGSSPPRLGQNDDQDDELASHPQEISVRRDPDIQFALRRANADRKLQSTMAYIIEKYSRDFEGVGDEIDMETGEIVVNNGHLRNMRDEGDVEGLWVEGDSNIDEDEGILLEDLTDGYSDNQEEVNEVQDSQADSSIKEQESHSPSKSGDCPPDHADGQQNTTKNQTDQPPYDTPDPHNRAFDDPRSGFGPPSFGPGASPFSYGGSPAPFTPWAMMSGFPMGAWGRDDIPPYYNMPPSMPGPWFNGGRYNFPAENGQTSIWGRAFTKKTKRVGSMKRSSKCPGAPSGQPSNHPTNETDGGQGNDKTDHEEKQQPSQEPAIHDRVIDASDEDDDLIFSGRTNPTPPARSSPAHVAETEPEKKSPAAVPTERILKETVGNVVKVPSQDERIDDGGRRRSGRAKKQAEYMGKISWADAKEQRRSSQSLRIELRRADPTTRRDFQSVDHNDDELPTKEPATKRPVQESRSKVKQHGLEDAAQKQVIPDSQDTATPFNSSAPQASQPKVTTTEPSFLNQSIPPTMDLSDDEAPLVLSRVEPPKRRSTSSIPLVPPLEQTEHQVAAHKSASPGETKQHDSNKKTGFQTDSRVIAALDKAAQSLKRKRGRPRKSETIASISPIGSAIIVELQDLQPLKRQRGRPRKSNAETVLSQDVEAEPPSKDLPTDQSEPLKRQTGRPRKPHTETVPSQDAEEGISIIDLSTEQSDEEDSNSRHLSHEVRWLQKTKPKGAPNSEGPEMAPGRQLRSQGSKEGLQPIHCDTKDPEEAQSNTPRSSEKAPSPPKDDELPSKDDELLPIMPQDVAPEVSSTPKKSKDPSTHAAGTPSNSSRPHTPRHASIRTAHAPSSRRSLLSFVSDSDSETDRSRDELARAITSTSRKKNHRSATQKLWRTTALTREVQRTPSRRRGHEPSSPGNVVKTPGGTMRTCGVEGFTCDRDYCFTCLA</sequence>
<feature type="compositionally biased region" description="Basic and acidic residues" evidence="1">
    <location>
        <begin position="183"/>
        <end position="194"/>
    </location>
</feature>
<gene>
    <name evidence="2" type="ORF">FZEAL_8906</name>
</gene>
<feature type="compositionally biased region" description="Basic and acidic residues" evidence="1">
    <location>
        <begin position="435"/>
        <end position="485"/>
    </location>
</feature>
<accession>A0A8H4XH66</accession>
<dbReference type="GO" id="GO:0042393">
    <property type="term" value="F:histone binding"/>
    <property type="evidence" value="ECO:0007669"/>
    <property type="project" value="InterPro"/>
</dbReference>
<feature type="compositionally biased region" description="Basic and acidic residues" evidence="1">
    <location>
        <begin position="785"/>
        <end position="796"/>
    </location>
</feature>
<dbReference type="InterPro" id="IPR017956">
    <property type="entry name" value="AT_hook_DNA-bd_motif"/>
</dbReference>
<dbReference type="InterPro" id="IPR009072">
    <property type="entry name" value="Histone-fold"/>
</dbReference>
<dbReference type="Gene3D" id="1.10.20.10">
    <property type="entry name" value="Histone, subunit A"/>
    <property type="match status" value="1"/>
</dbReference>
<comment type="caution">
    <text evidence="2">The sequence shown here is derived from an EMBL/GenBank/DDBJ whole genome shotgun (WGS) entry which is preliminary data.</text>
</comment>
<feature type="region of interest" description="Disordered" evidence="1">
    <location>
        <begin position="262"/>
        <end position="922"/>
    </location>
</feature>
<dbReference type="GO" id="GO:0005634">
    <property type="term" value="C:nucleus"/>
    <property type="evidence" value="ECO:0007669"/>
    <property type="project" value="InterPro"/>
</dbReference>
<feature type="compositionally biased region" description="Polar residues" evidence="1">
    <location>
        <begin position="295"/>
        <end position="306"/>
    </location>
</feature>
<feature type="compositionally biased region" description="Polar residues" evidence="1">
    <location>
        <begin position="888"/>
        <end position="897"/>
    </location>
</feature>
<evidence type="ECO:0000313" key="3">
    <source>
        <dbReference type="Proteomes" id="UP000635477"/>
    </source>
</evidence>
<proteinExistence type="predicted"/>
<feature type="compositionally biased region" description="Low complexity" evidence="1">
    <location>
        <begin position="618"/>
        <end position="629"/>
    </location>
</feature>
<dbReference type="SMART" id="SM00384">
    <property type="entry name" value="AT_hook"/>
    <property type="match status" value="3"/>
</dbReference>
<feature type="compositionally biased region" description="Basic and acidic residues" evidence="1">
    <location>
        <begin position="863"/>
        <end position="872"/>
    </location>
</feature>